<accession>A0A4Q9B7Z0</accession>
<dbReference type="OrthoDB" id="31002at2"/>
<comment type="caution">
    <text evidence="1">The sequence shown here is derived from an EMBL/GenBank/DDBJ whole genome shotgun (WGS) entry which is preliminary data.</text>
</comment>
<evidence type="ECO:0000313" key="1">
    <source>
        <dbReference type="EMBL" id="TBH21941.1"/>
    </source>
</evidence>
<name>A0A4Q9B7Z0_9DEIN</name>
<protein>
    <submittedName>
        <fullName evidence="1">Uncharacterized protein</fullName>
    </submittedName>
</protein>
<sequence length="257" mass="26987">MRRLVGVFALVLFPALAQGYEVGAFGLGGQTTSYLRLFGAVPVEGGRLFYALAPYLRMAPGEGGLAVERLYLAVEVGEVGLTLGRFPYTFGEGRLFPYTWNAPSPAGGVEGVWGGFLTLYGEARLRLGYAWGPGGFAEAAWGDLKALVFPGGVGLAGSARLGEVVVYGETMGLASGPRGLLGWSWAWGPGEVVLEAAYPLGVGLGWFGQVEGLGLSLRLAYGGGWSWGVGLGWEGLRVEVGKAGPVWRWGGSWSGEF</sequence>
<proteinExistence type="predicted"/>
<gene>
    <name evidence="1" type="ORF">ETP66_01515</name>
</gene>
<dbReference type="RefSeq" id="WP_130839928.1">
    <property type="nucleotide sequence ID" value="NZ_SIJL01000001.1"/>
</dbReference>
<keyword evidence="2" id="KW-1185">Reference proteome</keyword>
<dbReference type="AlphaFoldDB" id="A0A4Q9B7Z0"/>
<evidence type="ECO:0000313" key="2">
    <source>
        <dbReference type="Proteomes" id="UP000292858"/>
    </source>
</evidence>
<dbReference type="Proteomes" id="UP000292858">
    <property type="component" value="Unassembled WGS sequence"/>
</dbReference>
<organism evidence="1 2">
    <name type="scientific">Thermus thermamylovorans</name>
    <dbReference type="NCBI Taxonomy" id="2509362"/>
    <lineage>
        <taxon>Bacteria</taxon>
        <taxon>Thermotogati</taxon>
        <taxon>Deinococcota</taxon>
        <taxon>Deinococci</taxon>
        <taxon>Thermales</taxon>
        <taxon>Thermaceae</taxon>
        <taxon>Thermus</taxon>
    </lineage>
</organism>
<reference evidence="1 2" key="1">
    <citation type="submission" date="2019-02" db="EMBL/GenBank/DDBJ databases">
        <title>Thermus sp. a novel from hot spring.</title>
        <authorList>
            <person name="Zhao Z."/>
        </authorList>
    </citation>
    <scope>NUCLEOTIDE SEQUENCE [LARGE SCALE GENOMIC DNA]</scope>
    <source>
        <strain evidence="1 2">CFH 72773T</strain>
    </source>
</reference>
<dbReference type="EMBL" id="SIJL01000001">
    <property type="protein sequence ID" value="TBH21941.1"/>
    <property type="molecule type" value="Genomic_DNA"/>
</dbReference>